<dbReference type="EMBL" id="CP013650">
    <property type="protein sequence ID" value="ALS98489.1"/>
    <property type="molecule type" value="Genomic_DNA"/>
</dbReference>
<evidence type="ECO:0000256" key="3">
    <source>
        <dbReference type="PROSITE-ProRule" id="PRU00339"/>
    </source>
</evidence>
<dbReference type="Proteomes" id="UP000068447">
    <property type="component" value="Chromosome"/>
</dbReference>
<dbReference type="PROSITE" id="PS50293">
    <property type="entry name" value="TPR_REGION"/>
    <property type="match status" value="2"/>
</dbReference>
<keyword evidence="3" id="KW-0802">TPR repeat</keyword>
<dbReference type="InterPro" id="IPR000160">
    <property type="entry name" value="GGDEF_dom"/>
</dbReference>
<organism evidence="7 8">
    <name type="scientific">Lacimicrobium alkaliphilum</name>
    <dbReference type="NCBI Taxonomy" id="1526571"/>
    <lineage>
        <taxon>Bacteria</taxon>
        <taxon>Pseudomonadati</taxon>
        <taxon>Pseudomonadota</taxon>
        <taxon>Gammaproteobacteria</taxon>
        <taxon>Alteromonadales</taxon>
        <taxon>Alteromonadaceae</taxon>
        <taxon>Lacimicrobium</taxon>
    </lineage>
</organism>
<dbReference type="InterPro" id="IPR019734">
    <property type="entry name" value="TPR_rpt"/>
</dbReference>
<name>A0A0U3B4L0_9ALTE</name>
<gene>
    <name evidence="7" type="ORF">AT746_09600</name>
</gene>
<dbReference type="InterPro" id="IPR029787">
    <property type="entry name" value="Nucleotide_cyclase"/>
</dbReference>
<feature type="coiled-coil region" evidence="4">
    <location>
        <begin position="383"/>
        <end position="410"/>
    </location>
</feature>
<dbReference type="CDD" id="cd01949">
    <property type="entry name" value="GGDEF"/>
    <property type="match status" value="1"/>
</dbReference>
<comment type="catalytic activity">
    <reaction evidence="2">
        <text>2 GTP = 3',3'-c-di-GMP + 2 diphosphate</text>
        <dbReference type="Rhea" id="RHEA:24898"/>
        <dbReference type="ChEBI" id="CHEBI:33019"/>
        <dbReference type="ChEBI" id="CHEBI:37565"/>
        <dbReference type="ChEBI" id="CHEBI:58805"/>
        <dbReference type="EC" id="2.7.7.65"/>
    </reaction>
</comment>
<evidence type="ECO:0000256" key="1">
    <source>
        <dbReference type="ARBA" id="ARBA00012528"/>
    </source>
</evidence>
<dbReference type="InterPro" id="IPR043128">
    <property type="entry name" value="Rev_trsase/Diguanyl_cyclase"/>
</dbReference>
<dbReference type="NCBIfam" id="TIGR00254">
    <property type="entry name" value="GGDEF"/>
    <property type="match status" value="1"/>
</dbReference>
<proteinExistence type="predicted"/>
<dbReference type="SUPFAM" id="SSF55073">
    <property type="entry name" value="Nucleotide cyclase"/>
    <property type="match status" value="1"/>
</dbReference>
<evidence type="ECO:0000256" key="4">
    <source>
        <dbReference type="SAM" id="Coils"/>
    </source>
</evidence>
<evidence type="ECO:0000256" key="2">
    <source>
        <dbReference type="ARBA" id="ARBA00034247"/>
    </source>
</evidence>
<evidence type="ECO:0000313" key="7">
    <source>
        <dbReference type="EMBL" id="ALS98489.1"/>
    </source>
</evidence>
<dbReference type="PANTHER" id="PTHR45138">
    <property type="entry name" value="REGULATORY COMPONENTS OF SENSORY TRANSDUCTION SYSTEM"/>
    <property type="match status" value="1"/>
</dbReference>
<keyword evidence="5" id="KW-0812">Transmembrane</keyword>
<dbReference type="InterPro" id="IPR011990">
    <property type="entry name" value="TPR-like_helical_dom_sf"/>
</dbReference>
<reference evidence="7 8" key="1">
    <citation type="submission" date="2015-12" db="EMBL/GenBank/DDBJ databases">
        <title>Complete genome of Lacimicrobium alkaliphilum KCTC 32984.</title>
        <authorList>
            <person name="Kim S.-G."/>
            <person name="Lee Y.-J."/>
        </authorList>
    </citation>
    <scope>NUCLEOTIDE SEQUENCE [LARGE SCALE GENOMIC DNA]</scope>
    <source>
        <strain evidence="7 8">YelD216</strain>
    </source>
</reference>
<feature type="domain" description="GGDEF" evidence="6">
    <location>
        <begin position="511"/>
        <end position="650"/>
    </location>
</feature>
<dbReference type="AlphaFoldDB" id="A0A0U3B4L0"/>
<dbReference type="GO" id="GO:0052621">
    <property type="term" value="F:diguanylate cyclase activity"/>
    <property type="evidence" value="ECO:0007669"/>
    <property type="project" value="UniProtKB-EC"/>
</dbReference>
<dbReference type="Gene3D" id="1.25.40.10">
    <property type="entry name" value="Tetratricopeptide repeat domain"/>
    <property type="match status" value="2"/>
</dbReference>
<dbReference type="Gene3D" id="3.30.70.270">
    <property type="match status" value="1"/>
</dbReference>
<keyword evidence="5" id="KW-1133">Transmembrane helix</keyword>
<feature type="transmembrane region" description="Helical" evidence="5">
    <location>
        <begin position="411"/>
        <end position="430"/>
    </location>
</feature>
<feature type="repeat" description="TPR" evidence="3">
    <location>
        <begin position="170"/>
        <end position="203"/>
    </location>
</feature>
<keyword evidence="5" id="KW-0472">Membrane</keyword>
<evidence type="ECO:0000256" key="5">
    <source>
        <dbReference type="SAM" id="Phobius"/>
    </source>
</evidence>
<accession>A0A0U3B4L0</accession>
<dbReference type="EC" id="2.7.7.65" evidence="1"/>
<protein>
    <recommendedName>
        <fullName evidence="1">diguanylate cyclase</fullName>
        <ecNumber evidence="1">2.7.7.65</ecNumber>
    </recommendedName>
</protein>
<evidence type="ECO:0000313" key="8">
    <source>
        <dbReference type="Proteomes" id="UP000068447"/>
    </source>
</evidence>
<dbReference type="STRING" id="1526571.AT746_09600"/>
<dbReference type="SMART" id="SM00267">
    <property type="entry name" value="GGDEF"/>
    <property type="match status" value="1"/>
</dbReference>
<dbReference type="KEGG" id="lal:AT746_09600"/>
<keyword evidence="8" id="KW-1185">Reference proteome</keyword>
<feature type="repeat" description="TPR" evidence="3">
    <location>
        <begin position="130"/>
        <end position="163"/>
    </location>
</feature>
<dbReference type="RefSeq" id="WP_062479722.1">
    <property type="nucleotide sequence ID" value="NZ_CP013650.1"/>
</dbReference>
<dbReference type="PROSITE" id="PS50887">
    <property type="entry name" value="GGDEF"/>
    <property type="match status" value="1"/>
</dbReference>
<keyword evidence="4" id="KW-0175">Coiled coil</keyword>
<dbReference type="SUPFAM" id="SSF48452">
    <property type="entry name" value="TPR-like"/>
    <property type="match status" value="2"/>
</dbReference>
<dbReference type="PANTHER" id="PTHR45138:SF9">
    <property type="entry name" value="DIGUANYLATE CYCLASE DGCM-RELATED"/>
    <property type="match status" value="1"/>
</dbReference>
<dbReference type="SMART" id="SM00028">
    <property type="entry name" value="TPR"/>
    <property type="match status" value="6"/>
</dbReference>
<dbReference type="InterPro" id="IPR050469">
    <property type="entry name" value="Diguanylate_Cyclase"/>
</dbReference>
<dbReference type="Pfam" id="PF00990">
    <property type="entry name" value="GGDEF"/>
    <property type="match status" value="1"/>
</dbReference>
<dbReference type="Pfam" id="PF13424">
    <property type="entry name" value="TPR_12"/>
    <property type="match status" value="2"/>
</dbReference>
<dbReference type="PROSITE" id="PS50005">
    <property type="entry name" value="TPR"/>
    <property type="match status" value="2"/>
</dbReference>
<sequence length="690" mass="79237">MCLALTDAEIDALYSQVSQLREQGLMDEADEQARLLLQASESSGRALYQGKAAFALARNHMERNQYPQAKTQLNLAIQFFQDSGEQKWLADSYRQLGLTYRYQVDYPQALSYVYLAMQIYQQLEDMTAIGSAYNSIGLIMEKMGQYEEALQAHQKALEIDYQLDDSGGIATGIYNLGDLYRVMGDHEKALQYFNDALQMDINRNNPKDMAYSHNKVGYVLSELGQHQLAREHISKAIALFQQIQAPRDTDWARSSMAQVDINTGHYTEARELLLELLVRAEKNQYLSLKVDLLGMLADVTLLQEDYSAALEYIEQGIELARLNNELRDQVLFEEQRVEAYIQLHSVQQAFESLQRKQQLDEQLLNEKRVTGIAAAQAQTEFIKNEYKIALLEKERALQQAQLETQQQQRNMLVTGLLIGFVMLFLIYRGYQRKRINSKLSVLVERRTAQLRLKNKELRDAYKKVEALSLTDRLTGLNNRFFLEQHVLSDLELSRRAYTDWHQGRRAAPQNADMIVFMIDLDRFKQINDNHGHHGGDLVLIQFKQRLQKVFRESDYLIRWGGEEFVCVARQVNRQDAGDVARRLIECVRETPFEIEQRQIRVTCSVGFSCYPLVPASQSGPESWKRLLELADLCLYAAKNSGRDCYVGIESASTPLADGFPINADLIKDRISQNEIKVISSLAKNTDITWC</sequence>
<evidence type="ECO:0000259" key="6">
    <source>
        <dbReference type="PROSITE" id="PS50887"/>
    </source>
</evidence>